<dbReference type="SUPFAM" id="SSF46689">
    <property type="entry name" value="Homeodomain-like"/>
    <property type="match status" value="1"/>
</dbReference>
<dbReference type="PROSITE" id="PS50977">
    <property type="entry name" value="HTH_TETR_2"/>
    <property type="match status" value="1"/>
</dbReference>
<feature type="DNA-binding region" description="H-T-H motif" evidence="4">
    <location>
        <begin position="25"/>
        <end position="44"/>
    </location>
</feature>
<dbReference type="GO" id="GO:0003677">
    <property type="term" value="F:DNA binding"/>
    <property type="evidence" value="ECO:0007669"/>
    <property type="project" value="UniProtKB-UniRule"/>
</dbReference>
<keyword evidence="2 4" id="KW-0238">DNA-binding</keyword>
<keyword evidence="3" id="KW-0804">Transcription</keyword>
<evidence type="ECO:0000256" key="1">
    <source>
        <dbReference type="ARBA" id="ARBA00023015"/>
    </source>
</evidence>
<evidence type="ECO:0000256" key="3">
    <source>
        <dbReference type="ARBA" id="ARBA00023163"/>
    </source>
</evidence>
<dbReference type="GeneID" id="97763012"/>
<dbReference type="SUPFAM" id="SSF48498">
    <property type="entry name" value="Tetracyclin repressor-like, C-terminal domain"/>
    <property type="match status" value="1"/>
</dbReference>
<dbReference type="Gene3D" id="1.10.357.10">
    <property type="entry name" value="Tetracycline Repressor, domain 2"/>
    <property type="match status" value="1"/>
</dbReference>
<dbReference type="InterPro" id="IPR036271">
    <property type="entry name" value="Tet_transcr_reg_TetR-rel_C_sf"/>
</dbReference>
<proteinExistence type="predicted"/>
<feature type="domain" description="HTH tetR-type" evidence="5">
    <location>
        <begin position="2"/>
        <end position="62"/>
    </location>
</feature>
<dbReference type="InterPro" id="IPR009057">
    <property type="entry name" value="Homeodomain-like_sf"/>
</dbReference>
<evidence type="ECO:0000256" key="2">
    <source>
        <dbReference type="ARBA" id="ARBA00023125"/>
    </source>
</evidence>
<dbReference type="PRINTS" id="PR00455">
    <property type="entry name" value="HTHTETR"/>
</dbReference>
<evidence type="ECO:0000313" key="6">
    <source>
        <dbReference type="EMBL" id="SDZ75136.1"/>
    </source>
</evidence>
<dbReference type="InterPro" id="IPR001647">
    <property type="entry name" value="HTH_TetR"/>
</dbReference>
<dbReference type="InterPro" id="IPR023772">
    <property type="entry name" value="DNA-bd_HTH_TetR-type_CS"/>
</dbReference>
<dbReference type="PROSITE" id="PS01081">
    <property type="entry name" value="HTH_TETR_1"/>
    <property type="match status" value="1"/>
</dbReference>
<gene>
    <name evidence="6" type="ORF">SAMN02982996_00062</name>
</gene>
<dbReference type="Proteomes" id="UP000187280">
    <property type="component" value="Unassembled WGS sequence"/>
</dbReference>
<dbReference type="EMBL" id="FNQS01000001">
    <property type="protein sequence ID" value="SDZ75136.1"/>
    <property type="molecule type" value="Genomic_DNA"/>
</dbReference>
<evidence type="ECO:0000313" key="7">
    <source>
        <dbReference type="Proteomes" id="UP000187280"/>
    </source>
</evidence>
<dbReference type="RefSeq" id="WP_026743040.1">
    <property type="nucleotide sequence ID" value="NZ_FNQS01000001.1"/>
</dbReference>
<reference evidence="6 7" key="1">
    <citation type="submission" date="2016-10" db="EMBL/GenBank/DDBJ databases">
        <authorList>
            <person name="de Groot N.N."/>
        </authorList>
    </citation>
    <scope>NUCLEOTIDE SEQUENCE [LARGE SCALE GENOMIC DNA]</scope>
    <source>
        <strain evidence="6 7">ATCC 29281</strain>
    </source>
</reference>
<sequence length="187" mass="20683">MIQYKTIIAQKASDLLHKRGFSDVSVGDILEGSGASRGTFYKYFSDKEDVVCAALEFRDQEFRDFIDRVTAEQNTVTGYIDALFGALLSWQHINGCHGCLFQSALTEYQHLSERVKAIAKAHKQAFIQQLTDSLTILGVQRPDHAALTVALLIEGAVALGNFFGSEANIQQARDAAMELVVNQKEEP</sequence>
<dbReference type="Pfam" id="PF00440">
    <property type="entry name" value="TetR_N"/>
    <property type="match status" value="1"/>
</dbReference>
<keyword evidence="7" id="KW-1185">Reference proteome</keyword>
<accession>A0A1H3VK35</accession>
<keyword evidence="1" id="KW-0805">Transcription regulation</keyword>
<evidence type="ECO:0000259" key="5">
    <source>
        <dbReference type="PROSITE" id="PS50977"/>
    </source>
</evidence>
<organism evidence="6 7">
    <name type="scientific">Lonsdalea quercina</name>
    <dbReference type="NCBI Taxonomy" id="71657"/>
    <lineage>
        <taxon>Bacteria</taxon>
        <taxon>Pseudomonadati</taxon>
        <taxon>Pseudomonadota</taxon>
        <taxon>Gammaproteobacteria</taxon>
        <taxon>Enterobacterales</taxon>
        <taxon>Pectobacteriaceae</taxon>
        <taxon>Lonsdalea</taxon>
    </lineage>
</organism>
<dbReference type="PANTHER" id="PTHR47506:SF1">
    <property type="entry name" value="HTH-TYPE TRANSCRIPTIONAL REGULATOR YJDC"/>
    <property type="match status" value="1"/>
</dbReference>
<dbReference type="PANTHER" id="PTHR47506">
    <property type="entry name" value="TRANSCRIPTIONAL REGULATORY PROTEIN"/>
    <property type="match status" value="1"/>
</dbReference>
<dbReference type="AlphaFoldDB" id="A0A1H3VK35"/>
<dbReference type="STRING" id="71657.SAMN02982996_00062"/>
<name>A0A1H3VK35_9GAMM</name>
<protein>
    <submittedName>
        <fullName evidence="6">Transcriptional regulator, TetR family</fullName>
    </submittedName>
</protein>
<evidence type="ECO:0000256" key="4">
    <source>
        <dbReference type="PROSITE-ProRule" id="PRU00335"/>
    </source>
</evidence>